<dbReference type="KEGG" id="pte:PTT_08005"/>
<reference evidence="2 3" key="1">
    <citation type="journal article" date="2010" name="Genome Biol.">
        <title>A first genome assembly of the barley fungal pathogen Pyrenophora teres f. teres.</title>
        <authorList>
            <person name="Ellwood S.R."/>
            <person name="Liu Z."/>
            <person name="Syme R.A."/>
            <person name="Lai Z."/>
            <person name="Hane J.K."/>
            <person name="Keiper F."/>
            <person name="Moffat C.S."/>
            <person name="Oliver R.P."/>
            <person name="Friesen T.L."/>
        </authorList>
    </citation>
    <scope>NUCLEOTIDE SEQUENCE [LARGE SCALE GENOMIC DNA]</scope>
    <source>
        <strain evidence="2 3">0-1</strain>
    </source>
</reference>
<evidence type="ECO:0000313" key="2">
    <source>
        <dbReference type="EMBL" id="EFQ94330.1"/>
    </source>
</evidence>
<keyword evidence="3" id="KW-1185">Reference proteome</keyword>
<dbReference type="OrthoDB" id="3693022at2759"/>
<feature type="compositionally biased region" description="Polar residues" evidence="1">
    <location>
        <begin position="105"/>
        <end position="124"/>
    </location>
</feature>
<gene>
    <name evidence="2" type="ORF">PTT_08005</name>
</gene>
<protein>
    <submittedName>
        <fullName evidence="2">Uncharacterized protein</fullName>
    </submittedName>
</protein>
<proteinExistence type="predicted"/>
<dbReference type="EMBL" id="GL533372">
    <property type="protein sequence ID" value="EFQ94330.1"/>
    <property type="molecule type" value="Genomic_DNA"/>
</dbReference>
<evidence type="ECO:0000313" key="3">
    <source>
        <dbReference type="Proteomes" id="UP000001067"/>
    </source>
</evidence>
<dbReference type="HOGENOM" id="CLU_667539_0_0_1"/>
<feature type="compositionally biased region" description="Basic residues" evidence="1">
    <location>
        <begin position="79"/>
        <end position="89"/>
    </location>
</feature>
<dbReference type="Proteomes" id="UP000001067">
    <property type="component" value="Unassembled WGS sequence"/>
</dbReference>
<sequence>MVYYVGSPYNGYHDNTGSSGYGSYNEDHNKRFNGGQTMGYSGHSQGYNGGLNVGYNNGYNPHYDGGRHQRHTEGYQKNNRGHSRGKYRGNRTFGPRADTDASGRISHSSWGMSHNSTTPETTSPRFPASKGTENFPNITPGLKADVVPFTPSMHGKGQSRKNTGEATMSANTPTPESGPILIKPNPQLMFNMQPLNEALSACATTSTVSIMPTTPKLIPDGKGKDTTKATFKTTPTAMDNAAKLIIDERTLSTLSDLKGAHASDLRNTLTEAYTTLRDKQNYIKTIRDTINAQIVTTEENLRICEVNMLQLNDRFASKLEAAQATADENDKAAMYLQATHNIRAAKEHSEAMRHIAKDLGKLQNKQNKVDAELHRLNQALVDVLYGTVKHALDHAETIARDQDKKGGFTKDL</sequence>
<feature type="compositionally biased region" description="Polar residues" evidence="1">
    <location>
        <begin position="160"/>
        <end position="175"/>
    </location>
</feature>
<dbReference type="AlphaFoldDB" id="E3RIV4"/>
<name>E3RIV4_PYRTT</name>
<accession>E3RIV4</accession>
<evidence type="ECO:0000256" key="1">
    <source>
        <dbReference type="SAM" id="MobiDB-lite"/>
    </source>
</evidence>
<organism evidence="3">
    <name type="scientific">Pyrenophora teres f. teres (strain 0-1)</name>
    <name type="common">Barley net blotch fungus</name>
    <name type="synonym">Drechslera teres f. teres</name>
    <dbReference type="NCBI Taxonomy" id="861557"/>
    <lineage>
        <taxon>Eukaryota</taxon>
        <taxon>Fungi</taxon>
        <taxon>Dikarya</taxon>
        <taxon>Ascomycota</taxon>
        <taxon>Pezizomycotina</taxon>
        <taxon>Dothideomycetes</taxon>
        <taxon>Pleosporomycetidae</taxon>
        <taxon>Pleosporales</taxon>
        <taxon>Pleosporineae</taxon>
        <taxon>Pleosporaceae</taxon>
        <taxon>Pyrenophora</taxon>
    </lineage>
</organism>
<feature type="region of interest" description="Disordered" evidence="1">
    <location>
        <begin position="66"/>
        <end position="140"/>
    </location>
</feature>
<feature type="region of interest" description="Disordered" evidence="1">
    <location>
        <begin position="153"/>
        <end position="180"/>
    </location>
</feature>